<dbReference type="OrthoDB" id="9813569at2"/>
<keyword evidence="2 4" id="KW-0418">Kinase</keyword>
<evidence type="ECO:0000256" key="2">
    <source>
        <dbReference type="ARBA" id="ARBA00022777"/>
    </source>
</evidence>
<dbReference type="Proteomes" id="UP000186684">
    <property type="component" value="Unassembled WGS sequence"/>
</dbReference>
<keyword evidence="5" id="KW-1185">Reference proteome</keyword>
<dbReference type="AlphaFoldDB" id="A0A1N7P4I7"/>
<reference evidence="5" key="1">
    <citation type="submission" date="2017-01" db="EMBL/GenBank/DDBJ databases">
        <authorList>
            <person name="Varghese N."/>
            <person name="Submissions S."/>
        </authorList>
    </citation>
    <scope>NUCLEOTIDE SEQUENCE [LARGE SCALE GENOMIC DNA]</scope>
    <source>
        <strain evidence="5">DSM 29430</strain>
    </source>
</reference>
<accession>A0A1N7P4I7</accession>
<dbReference type="PANTHER" id="PTHR10584">
    <property type="entry name" value="SUGAR KINASE"/>
    <property type="match status" value="1"/>
</dbReference>
<feature type="domain" description="Carbohydrate kinase PfkB" evidence="3">
    <location>
        <begin position="7"/>
        <end position="216"/>
    </location>
</feature>
<dbReference type="STRING" id="633194.SAMN05421759_11288"/>
<evidence type="ECO:0000259" key="3">
    <source>
        <dbReference type="Pfam" id="PF00294"/>
    </source>
</evidence>
<dbReference type="Gene3D" id="3.40.1190.20">
    <property type="match status" value="1"/>
</dbReference>
<dbReference type="InterPro" id="IPR029056">
    <property type="entry name" value="Ribokinase-like"/>
</dbReference>
<dbReference type="GO" id="GO:0016301">
    <property type="term" value="F:kinase activity"/>
    <property type="evidence" value="ECO:0007669"/>
    <property type="project" value="UniProtKB-KW"/>
</dbReference>
<sequence>MNLPGDSRTFFHHPGANALLDASSFDIESLADRNFKVLYLGYLTLLDKLDVMCPDGRTAAAHLLSHTRAHGIVTCVDLASFKSPTYRDTVEATLPEIDILFANELEAELATGVQLAGEADVDGMIRAARILKSGGIGMGVIVHSPARVVWCGHGGEHVLTPEPIPTERVISAVGAGDAFAAGVIHGIHEDWPIESSLIFGTRAAAACLTGYTATDGLKDLSVPASPPS</sequence>
<evidence type="ECO:0000313" key="5">
    <source>
        <dbReference type="Proteomes" id="UP000186684"/>
    </source>
</evidence>
<dbReference type="InterPro" id="IPR011611">
    <property type="entry name" value="PfkB_dom"/>
</dbReference>
<keyword evidence="1" id="KW-0808">Transferase</keyword>
<dbReference type="Pfam" id="PF00294">
    <property type="entry name" value="PfkB"/>
    <property type="match status" value="1"/>
</dbReference>
<organism evidence="4 5">
    <name type="scientific">Roseivivax lentus</name>
    <dbReference type="NCBI Taxonomy" id="633194"/>
    <lineage>
        <taxon>Bacteria</taxon>
        <taxon>Pseudomonadati</taxon>
        <taxon>Pseudomonadota</taxon>
        <taxon>Alphaproteobacteria</taxon>
        <taxon>Rhodobacterales</taxon>
        <taxon>Roseobacteraceae</taxon>
        <taxon>Roseivivax</taxon>
    </lineage>
</organism>
<proteinExistence type="predicted"/>
<dbReference type="GO" id="GO:0005829">
    <property type="term" value="C:cytosol"/>
    <property type="evidence" value="ECO:0007669"/>
    <property type="project" value="TreeGrafter"/>
</dbReference>
<protein>
    <submittedName>
        <fullName evidence="4">PfkB family carbohydrate kinase</fullName>
    </submittedName>
</protein>
<evidence type="ECO:0000313" key="4">
    <source>
        <dbReference type="EMBL" id="SIT05450.1"/>
    </source>
</evidence>
<dbReference type="SUPFAM" id="SSF53613">
    <property type="entry name" value="Ribokinase-like"/>
    <property type="match status" value="1"/>
</dbReference>
<gene>
    <name evidence="4" type="ORF">SAMN05421759_11288</name>
</gene>
<dbReference type="PANTHER" id="PTHR10584:SF166">
    <property type="entry name" value="RIBOKINASE"/>
    <property type="match status" value="1"/>
</dbReference>
<evidence type="ECO:0000256" key="1">
    <source>
        <dbReference type="ARBA" id="ARBA00022679"/>
    </source>
</evidence>
<name>A0A1N7P4I7_9RHOB</name>
<dbReference type="EMBL" id="FTOQ01000012">
    <property type="protein sequence ID" value="SIT05450.1"/>
    <property type="molecule type" value="Genomic_DNA"/>
</dbReference>